<sequence>MAFAPSDLETLAVEPLMTREFEARPAAVYSRLRSRYGPVAPVDLYGVPVWMVLGYREVREVLRDETLWKKDPKHWRWLREGRVPSDWPQLPNYMISFQLMQDDEQRKVTRAILDAALAPFQDTFAPQSWDLANTVARHADELITFFTDGNDSGVVDLNAHFARPLTLMVINRLFGFPAEQGDDVFMDAWRILDVDPDAAAAVGRLLAATTELAAYKKQHPGDDLASRMLAADSRLSVEQVGLELYAVLVIMSEMTSYTIANSLLEVVAGEAGKSSLMAGPAEELVNRVHIASPPWVNLSSRFPVADTELGGFRLAAGDAVMPSIAAAHHDPMFAASGSYERAVSSRAHLAFGVGPHQCPGRDLADMIVSTAVRTLFDRCDFELDVPVDELPWRSSAYVRGLKSLLVRFQIREWQAPRRPATGAAVPTPAAPAPEPTSDPEPAPSAEAEPAQPERPRSALWRFLASLRRG</sequence>
<keyword evidence="2" id="KW-0349">Heme</keyword>
<dbReference type="PANTHER" id="PTHR46696:SF1">
    <property type="entry name" value="CYTOCHROME P450 YJIB-RELATED"/>
    <property type="match status" value="1"/>
</dbReference>
<dbReference type="OrthoDB" id="4133219at2"/>
<dbReference type="SUPFAM" id="SSF48264">
    <property type="entry name" value="Cytochrome P450"/>
    <property type="match status" value="1"/>
</dbReference>
<keyword evidence="2" id="KW-0408">Iron</keyword>
<dbReference type="GO" id="GO:0004497">
    <property type="term" value="F:monooxygenase activity"/>
    <property type="evidence" value="ECO:0007669"/>
    <property type="project" value="UniProtKB-KW"/>
</dbReference>
<dbReference type="GO" id="GO:0020037">
    <property type="term" value="F:heme binding"/>
    <property type="evidence" value="ECO:0007669"/>
    <property type="project" value="InterPro"/>
</dbReference>
<dbReference type="InterPro" id="IPR017972">
    <property type="entry name" value="Cyt_P450_CS"/>
</dbReference>
<dbReference type="GO" id="GO:0016705">
    <property type="term" value="F:oxidoreductase activity, acting on paired donors, with incorporation or reduction of molecular oxygen"/>
    <property type="evidence" value="ECO:0007669"/>
    <property type="project" value="InterPro"/>
</dbReference>
<protein>
    <submittedName>
        <fullName evidence="4">Cytochrome P450</fullName>
    </submittedName>
</protein>
<feature type="compositionally biased region" description="Low complexity" evidence="3">
    <location>
        <begin position="417"/>
        <end position="427"/>
    </location>
</feature>
<dbReference type="Gene3D" id="1.10.630.10">
    <property type="entry name" value="Cytochrome P450"/>
    <property type="match status" value="1"/>
</dbReference>
<feature type="compositionally biased region" description="Pro residues" evidence="3">
    <location>
        <begin position="428"/>
        <end position="442"/>
    </location>
</feature>
<dbReference type="Proteomes" id="UP000301309">
    <property type="component" value="Unassembled WGS sequence"/>
</dbReference>
<keyword evidence="2" id="KW-0503">Monooxygenase</keyword>
<evidence type="ECO:0000313" key="5">
    <source>
        <dbReference type="Proteomes" id="UP000301309"/>
    </source>
</evidence>
<evidence type="ECO:0000256" key="2">
    <source>
        <dbReference type="RuleBase" id="RU000461"/>
    </source>
</evidence>
<keyword evidence="2" id="KW-0479">Metal-binding</keyword>
<evidence type="ECO:0000313" key="4">
    <source>
        <dbReference type="EMBL" id="GDY52078.1"/>
    </source>
</evidence>
<evidence type="ECO:0000256" key="1">
    <source>
        <dbReference type="ARBA" id="ARBA00010617"/>
    </source>
</evidence>
<evidence type="ECO:0000256" key="3">
    <source>
        <dbReference type="SAM" id="MobiDB-lite"/>
    </source>
</evidence>
<dbReference type="AlphaFoldDB" id="A0A4D4L0E7"/>
<accession>A0A4D4L0E7</accession>
<organism evidence="4 5">
    <name type="scientific">Streptomyces violaceusniger</name>
    <dbReference type="NCBI Taxonomy" id="68280"/>
    <lineage>
        <taxon>Bacteria</taxon>
        <taxon>Bacillati</taxon>
        <taxon>Actinomycetota</taxon>
        <taxon>Actinomycetes</taxon>
        <taxon>Kitasatosporales</taxon>
        <taxon>Streptomycetaceae</taxon>
        <taxon>Streptomyces</taxon>
        <taxon>Streptomyces violaceusniger group</taxon>
    </lineage>
</organism>
<comment type="caution">
    <text evidence="4">The sequence shown here is derived from an EMBL/GenBank/DDBJ whole genome shotgun (WGS) entry which is preliminary data.</text>
</comment>
<keyword evidence="2" id="KW-0560">Oxidoreductase</keyword>
<dbReference type="EMBL" id="BJHW01000001">
    <property type="protein sequence ID" value="GDY52078.1"/>
    <property type="molecule type" value="Genomic_DNA"/>
</dbReference>
<dbReference type="PROSITE" id="PS00086">
    <property type="entry name" value="CYTOCHROME_P450"/>
    <property type="match status" value="1"/>
</dbReference>
<gene>
    <name evidence="4" type="ORF">SVIO_027010</name>
</gene>
<dbReference type="GO" id="GO:0005506">
    <property type="term" value="F:iron ion binding"/>
    <property type="evidence" value="ECO:0007669"/>
    <property type="project" value="InterPro"/>
</dbReference>
<dbReference type="InterPro" id="IPR002397">
    <property type="entry name" value="Cyt_P450_B"/>
</dbReference>
<comment type="similarity">
    <text evidence="1 2">Belongs to the cytochrome P450 family.</text>
</comment>
<dbReference type="Pfam" id="PF00067">
    <property type="entry name" value="p450"/>
    <property type="match status" value="1"/>
</dbReference>
<feature type="region of interest" description="Disordered" evidence="3">
    <location>
        <begin position="417"/>
        <end position="457"/>
    </location>
</feature>
<keyword evidence="5" id="KW-1185">Reference proteome</keyword>
<dbReference type="PRINTS" id="PR00359">
    <property type="entry name" value="BP450"/>
</dbReference>
<dbReference type="InterPro" id="IPR001128">
    <property type="entry name" value="Cyt_P450"/>
</dbReference>
<reference evidence="4 5" key="1">
    <citation type="journal article" date="2020" name="Int. J. Syst. Evol. Microbiol.">
        <title>Reclassification of Streptomyces castelarensis and Streptomyces sporoclivatus as later heterotypic synonyms of Streptomyces antimycoticus.</title>
        <authorList>
            <person name="Komaki H."/>
            <person name="Tamura T."/>
        </authorList>
    </citation>
    <scope>NUCLEOTIDE SEQUENCE [LARGE SCALE GENOMIC DNA]</scope>
    <source>
        <strain evidence="4 5">NBRC 13459</strain>
    </source>
</reference>
<proteinExistence type="inferred from homology"/>
<name>A0A4D4L0E7_STRVO</name>
<dbReference type="InterPro" id="IPR036396">
    <property type="entry name" value="Cyt_P450_sf"/>
</dbReference>
<dbReference type="PANTHER" id="PTHR46696">
    <property type="entry name" value="P450, PUTATIVE (EUROFUNG)-RELATED"/>
    <property type="match status" value="1"/>
</dbReference>